<gene>
    <name evidence="2" type="ORF">ACFSL4_11845</name>
</gene>
<name>A0ABW4IQI7_9ACTN</name>
<sequence length="405" mass="42580">MNLRSSWAAETGQTREDTRLTQTGATTPTNPLEVRSGILPGSYDGRYRVSGFWMDGGSGTMTATVHEGRAVVQAAANQGAYPVTLPEQTTITFADGDATYDRIDLVVLRIYDNVYDSSGFTKATLEIVQGTPAPTPEVPPLPGIAMPIYQVTVRAGASAGNGGVNWNGDATDLRTPTVAAGGILPAYGDTGNGAYPGQYRDSGGALQRWDGSAWVAYPSALGGIAPAGTVTTASYTGQYRDSSSGVLQRWNGSAWVSYQPVPAWTDYTPVWGAENGTAPSIGNGTLAGSYAKLGTLVHVRLYLKIGSTTNLSAQDANANWTFSLPVPPVSTGWKLDGRVLDVLGFDSSVAHMYSGCGLLSTNNGGVVRSLRDTQQIGAAIWDKSFPFAWDTGDVLSIYGTYESAS</sequence>
<evidence type="ECO:0008006" key="4">
    <source>
        <dbReference type="Google" id="ProtNLM"/>
    </source>
</evidence>
<keyword evidence="3" id="KW-1185">Reference proteome</keyword>
<evidence type="ECO:0000313" key="2">
    <source>
        <dbReference type="EMBL" id="MFD1658881.1"/>
    </source>
</evidence>
<evidence type="ECO:0000256" key="1">
    <source>
        <dbReference type="SAM" id="MobiDB-lite"/>
    </source>
</evidence>
<dbReference type="EMBL" id="JBHUDX010000028">
    <property type="protein sequence ID" value="MFD1658881.1"/>
    <property type="molecule type" value="Genomic_DNA"/>
</dbReference>
<proteinExistence type="predicted"/>
<reference evidence="3" key="1">
    <citation type="journal article" date="2019" name="Int. J. Syst. Evol. Microbiol.">
        <title>The Global Catalogue of Microorganisms (GCM) 10K type strain sequencing project: providing services to taxonomists for standard genome sequencing and annotation.</title>
        <authorList>
            <consortium name="The Broad Institute Genomics Platform"/>
            <consortium name="The Broad Institute Genome Sequencing Center for Infectious Disease"/>
            <person name="Wu L."/>
            <person name="Ma J."/>
        </authorList>
    </citation>
    <scope>NUCLEOTIDE SEQUENCE [LARGE SCALE GENOMIC DNA]</scope>
    <source>
        <strain evidence="3">CGMCC 1.12470</strain>
    </source>
</reference>
<comment type="caution">
    <text evidence="2">The sequence shown here is derived from an EMBL/GenBank/DDBJ whole genome shotgun (WGS) entry which is preliminary data.</text>
</comment>
<accession>A0ABW4IQI7</accession>
<dbReference type="RefSeq" id="WP_381081429.1">
    <property type="nucleotide sequence ID" value="NZ_JBHUDX010000028.1"/>
</dbReference>
<dbReference type="Proteomes" id="UP001597261">
    <property type="component" value="Unassembled WGS sequence"/>
</dbReference>
<protein>
    <recommendedName>
        <fullName evidence="4">Minor tail protein</fullName>
    </recommendedName>
</protein>
<organism evidence="2 3">
    <name type="scientific">Streptomyces caeni</name>
    <dbReference type="NCBI Taxonomy" id="2307231"/>
    <lineage>
        <taxon>Bacteria</taxon>
        <taxon>Bacillati</taxon>
        <taxon>Actinomycetota</taxon>
        <taxon>Actinomycetes</taxon>
        <taxon>Kitasatosporales</taxon>
        <taxon>Streptomycetaceae</taxon>
        <taxon>Streptomyces</taxon>
    </lineage>
</organism>
<evidence type="ECO:0000313" key="3">
    <source>
        <dbReference type="Proteomes" id="UP001597261"/>
    </source>
</evidence>
<feature type="region of interest" description="Disordered" evidence="1">
    <location>
        <begin position="1"/>
        <end position="30"/>
    </location>
</feature>
<feature type="compositionally biased region" description="Polar residues" evidence="1">
    <location>
        <begin position="20"/>
        <end position="30"/>
    </location>
</feature>